<protein>
    <submittedName>
        <fullName evidence="2">Substrate of the Dot/Icm secretion system</fullName>
    </submittedName>
</protein>
<dbReference type="Pfam" id="PF14860">
    <property type="entry name" value="DrrA_P4M"/>
    <property type="match status" value="1"/>
</dbReference>
<dbReference type="Proteomes" id="UP000254631">
    <property type="component" value="Unassembled WGS sequence"/>
</dbReference>
<sequence>MKQSLKQAVKELKGKDEYRILATGQGLTTQLLGLKTSSVSAFEKMVEEARESIKSQERQTMKIK</sequence>
<dbReference type="Gene3D" id="1.20.1280.280">
    <property type="match status" value="1"/>
</dbReference>
<name>A0A378K7Z8_LEGPN</name>
<reference evidence="2 3" key="1">
    <citation type="submission" date="2018-06" db="EMBL/GenBank/DDBJ databases">
        <authorList>
            <consortium name="Pathogen Informatics"/>
            <person name="Doyle S."/>
        </authorList>
    </citation>
    <scope>NUCLEOTIDE SEQUENCE [LARGE SCALE GENOMIC DNA]</scope>
    <source>
        <strain evidence="2 3">NCTC12000</strain>
    </source>
</reference>
<dbReference type="InterPro" id="IPR038346">
    <property type="entry name" value="DrrA_PI4P-bd_sf"/>
</dbReference>
<dbReference type="GO" id="GO:0031267">
    <property type="term" value="F:small GTPase binding"/>
    <property type="evidence" value="ECO:0007669"/>
    <property type="project" value="InterPro"/>
</dbReference>
<dbReference type="AlphaFoldDB" id="A0A378K7Z8"/>
<organism evidence="2 3">
    <name type="scientific">Legionella pneumophila</name>
    <dbReference type="NCBI Taxonomy" id="446"/>
    <lineage>
        <taxon>Bacteria</taxon>
        <taxon>Pseudomonadati</taxon>
        <taxon>Pseudomonadota</taxon>
        <taxon>Gammaproteobacteria</taxon>
        <taxon>Legionellales</taxon>
        <taxon>Legionellaceae</taxon>
        <taxon>Legionella</taxon>
    </lineage>
</organism>
<dbReference type="GO" id="GO:0044161">
    <property type="term" value="C:host cell cytoplasmic vesicle"/>
    <property type="evidence" value="ECO:0007669"/>
    <property type="project" value="InterPro"/>
</dbReference>
<dbReference type="EMBL" id="UGOL01000001">
    <property type="protein sequence ID" value="STX80659.1"/>
    <property type="molecule type" value="Genomic_DNA"/>
</dbReference>
<evidence type="ECO:0000313" key="2">
    <source>
        <dbReference type="EMBL" id="STX80659.1"/>
    </source>
</evidence>
<accession>A0A378K7Z8</accession>
<evidence type="ECO:0000313" key="3">
    <source>
        <dbReference type="Proteomes" id="UP000254631"/>
    </source>
</evidence>
<gene>
    <name evidence="2" type="primary">SidM_1</name>
    <name evidence="2" type="ORF">NCTC12000_02675</name>
</gene>
<feature type="domain" description="DrrA phosphatidylinositol 4-phosphate binding" evidence="1">
    <location>
        <begin position="2"/>
        <end position="57"/>
    </location>
</feature>
<dbReference type="InterPro" id="IPR028057">
    <property type="entry name" value="DrrA_P4M"/>
</dbReference>
<proteinExistence type="predicted"/>
<evidence type="ECO:0000259" key="1">
    <source>
        <dbReference type="Pfam" id="PF14860"/>
    </source>
</evidence>